<keyword evidence="3" id="KW-1185">Reference proteome</keyword>
<dbReference type="Proteomes" id="UP000070544">
    <property type="component" value="Unassembled WGS sequence"/>
</dbReference>
<dbReference type="AlphaFoldDB" id="A0A139A071"/>
<feature type="chain" id="PRO_5007295816" evidence="1">
    <location>
        <begin position="25"/>
        <end position="262"/>
    </location>
</feature>
<proteinExistence type="predicted"/>
<sequence length="262" mass="27733">MQNAFLPTLTLMGTLVLLLVGVHAQDAGTSSSLQGPLTTQNVKDYLAKALYPLSSTCNNSIYDYSKATSCIDSLFDGLTTSDPTSVQTFSGRLCNGTCIQVVTKYFEGAIAACGDENITSVGKSIAAFGYNISDILPAADATNLTAGDLWNVTRLMYAATCLKNSTSGYWMSFAGGADILNMLSTQNVSMVDSSQIFTAVTNQSLFCRECTILEVNLFSNSPYAVPKLDALLGGVIQLAQLETSQCSTQPPAQPSAQPSPYS</sequence>
<dbReference type="EMBL" id="KQ965836">
    <property type="protein sequence ID" value="KXS10159.1"/>
    <property type="molecule type" value="Genomic_DNA"/>
</dbReference>
<evidence type="ECO:0000313" key="2">
    <source>
        <dbReference type="EMBL" id="KXS10159.1"/>
    </source>
</evidence>
<organism evidence="2 3">
    <name type="scientific">Gonapodya prolifera (strain JEL478)</name>
    <name type="common">Monoblepharis prolifera</name>
    <dbReference type="NCBI Taxonomy" id="1344416"/>
    <lineage>
        <taxon>Eukaryota</taxon>
        <taxon>Fungi</taxon>
        <taxon>Fungi incertae sedis</taxon>
        <taxon>Chytridiomycota</taxon>
        <taxon>Chytridiomycota incertae sedis</taxon>
        <taxon>Monoblepharidomycetes</taxon>
        <taxon>Monoblepharidales</taxon>
        <taxon>Gonapodyaceae</taxon>
        <taxon>Gonapodya</taxon>
    </lineage>
</organism>
<feature type="signal peptide" evidence="1">
    <location>
        <begin position="1"/>
        <end position="24"/>
    </location>
</feature>
<evidence type="ECO:0000256" key="1">
    <source>
        <dbReference type="SAM" id="SignalP"/>
    </source>
</evidence>
<gene>
    <name evidence="2" type="ORF">M427DRAFT_37806</name>
</gene>
<keyword evidence="1" id="KW-0732">Signal</keyword>
<name>A0A139A071_GONPJ</name>
<protein>
    <submittedName>
        <fullName evidence="2">Uncharacterized protein</fullName>
    </submittedName>
</protein>
<accession>A0A139A071</accession>
<reference evidence="2 3" key="1">
    <citation type="journal article" date="2015" name="Genome Biol. Evol.">
        <title>Phylogenomic analyses indicate that early fungi evolved digesting cell walls of algal ancestors of land plants.</title>
        <authorList>
            <person name="Chang Y."/>
            <person name="Wang S."/>
            <person name="Sekimoto S."/>
            <person name="Aerts A.L."/>
            <person name="Choi C."/>
            <person name="Clum A."/>
            <person name="LaButti K.M."/>
            <person name="Lindquist E.A."/>
            <person name="Yee Ngan C."/>
            <person name="Ohm R.A."/>
            <person name="Salamov A.A."/>
            <person name="Grigoriev I.V."/>
            <person name="Spatafora J.W."/>
            <person name="Berbee M.L."/>
        </authorList>
    </citation>
    <scope>NUCLEOTIDE SEQUENCE [LARGE SCALE GENOMIC DNA]</scope>
    <source>
        <strain evidence="2 3">JEL478</strain>
    </source>
</reference>
<evidence type="ECO:0000313" key="3">
    <source>
        <dbReference type="Proteomes" id="UP000070544"/>
    </source>
</evidence>